<evidence type="ECO:0000256" key="1">
    <source>
        <dbReference type="SAM" id="Phobius"/>
    </source>
</evidence>
<dbReference type="InParanoid" id="A0A5C7ELX2"/>
<dbReference type="AlphaFoldDB" id="A0A5C7ELX2"/>
<keyword evidence="1" id="KW-0472">Membrane</keyword>
<proteinExistence type="predicted"/>
<comment type="caution">
    <text evidence="2">The sequence shown here is derived from an EMBL/GenBank/DDBJ whole genome shotgun (WGS) entry which is preliminary data.</text>
</comment>
<sequence>MWDMFLNSLKLFFKGKLFRDPRAVFRKWLIGFLASLIAVIVLAKAGLPIGWTVVIAALGTGLLQPYLFKDLKYN</sequence>
<gene>
    <name evidence="2" type="ORF">FR698_06015</name>
</gene>
<dbReference type="RefSeq" id="WP_147799281.1">
    <property type="nucleotide sequence ID" value="NZ_VPFL01000006.1"/>
</dbReference>
<dbReference type="OrthoDB" id="517039at2"/>
<keyword evidence="1" id="KW-0812">Transmembrane</keyword>
<keyword evidence="1" id="KW-1133">Transmembrane helix</keyword>
<evidence type="ECO:0000313" key="2">
    <source>
        <dbReference type="EMBL" id="TXF12413.1"/>
    </source>
</evidence>
<evidence type="ECO:0000313" key="3">
    <source>
        <dbReference type="Proteomes" id="UP000321201"/>
    </source>
</evidence>
<feature type="transmembrane region" description="Helical" evidence="1">
    <location>
        <begin position="49"/>
        <end position="68"/>
    </location>
</feature>
<dbReference type="Proteomes" id="UP000321201">
    <property type="component" value="Unassembled WGS sequence"/>
</dbReference>
<organism evidence="2 3">
    <name type="scientific">Pelomicrobium methylotrophicum</name>
    <dbReference type="NCBI Taxonomy" id="2602750"/>
    <lineage>
        <taxon>Bacteria</taxon>
        <taxon>Pseudomonadati</taxon>
        <taxon>Pseudomonadota</taxon>
        <taxon>Hydrogenophilia</taxon>
        <taxon>Hydrogenophilia incertae sedis</taxon>
        <taxon>Pelomicrobium</taxon>
    </lineage>
</organism>
<dbReference type="EMBL" id="VPFL01000006">
    <property type="protein sequence ID" value="TXF12413.1"/>
    <property type="molecule type" value="Genomic_DNA"/>
</dbReference>
<feature type="transmembrane region" description="Helical" evidence="1">
    <location>
        <begin position="24"/>
        <end position="43"/>
    </location>
</feature>
<keyword evidence="3" id="KW-1185">Reference proteome</keyword>
<protein>
    <submittedName>
        <fullName evidence="2">Uncharacterized protein</fullName>
    </submittedName>
</protein>
<accession>A0A5C7ELX2</accession>
<name>A0A5C7ELX2_9PROT</name>
<reference evidence="2 3" key="1">
    <citation type="submission" date="2019-08" db="EMBL/GenBank/DDBJ databases">
        <title>Pelomicrobium methylotrophicum gen. nov., sp. nov. a moderately thermophilic, facultatively anaerobic, lithoautotrophic and methylotrophic bacterium isolated from a terrestrial mud volcano.</title>
        <authorList>
            <person name="Slobodkina G.B."/>
            <person name="Merkel A.Y."/>
            <person name="Slobodkin A.I."/>
        </authorList>
    </citation>
    <scope>NUCLEOTIDE SEQUENCE [LARGE SCALE GENOMIC DNA]</scope>
    <source>
        <strain evidence="2 3">SM250</strain>
    </source>
</reference>